<name>A0A6A4X043_AMPAM</name>
<dbReference type="InterPro" id="IPR000719">
    <property type="entry name" value="Prot_kinase_dom"/>
</dbReference>
<dbReference type="GO" id="GO:0005634">
    <property type="term" value="C:nucleus"/>
    <property type="evidence" value="ECO:0007669"/>
    <property type="project" value="TreeGrafter"/>
</dbReference>
<dbReference type="PROSITE" id="PS00108">
    <property type="entry name" value="PROTEIN_KINASE_ST"/>
    <property type="match status" value="1"/>
</dbReference>
<dbReference type="OrthoDB" id="74764at2759"/>
<proteinExistence type="predicted"/>
<dbReference type="PANTHER" id="PTHR24342">
    <property type="entry name" value="SERINE/THREONINE-PROTEIN KINASE 17"/>
    <property type="match status" value="1"/>
</dbReference>
<dbReference type="EMBL" id="VIIS01000406">
    <property type="protein sequence ID" value="KAF0309390.1"/>
    <property type="molecule type" value="Genomic_DNA"/>
</dbReference>
<accession>A0A6A4X043</accession>
<evidence type="ECO:0000313" key="8">
    <source>
        <dbReference type="Proteomes" id="UP000440578"/>
    </source>
</evidence>
<reference evidence="7 8" key="1">
    <citation type="submission" date="2019-07" db="EMBL/GenBank/DDBJ databases">
        <title>Draft genome assembly of a fouling barnacle, Amphibalanus amphitrite (Darwin, 1854): The first reference genome for Thecostraca.</title>
        <authorList>
            <person name="Kim W."/>
        </authorList>
    </citation>
    <scope>NUCLEOTIDE SEQUENCE [LARGE SCALE GENOMIC DNA]</scope>
    <source>
        <strain evidence="7">SNU_AA5</strain>
        <tissue evidence="7">Soma without cirri and trophi</tissue>
    </source>
</reference>
<dbReference type="Pfam" id="PF00069">
    <property type="entry name" value="Pkinase"/>
    <property type="match status" value="1"/>
</dbReference>
<dbReference type="GO" id="GO:0004674">
    <property type="term" value="F:protein serine/threonine kinase activity"/>
    <property type="evidence" value="ECO:0007669"/>
    <property type="project" value="UniProtKB-KW"/>
</dbReference>
<dbReference type="Proteomes" id="UP000440578">
    <property type="component" value="Unassembled WGS sequence"/>
</dbReference>
<protein>
    <submittedName>
        <fullName evidence="7">Death-associated protein kinase related</fullName>
    </submittedName>
</protein>
<dbReference type="InterPro" id="IPR008271">
    <property type="entry name" value="Ser/Thr_kinase_AS"/>
</dbReference>
<organism evidence="7 8">
    <name type="scientific">Amphibalanus amphitrite</name>
    <name type="common">Striped barnacle</name>
    <name type="synonym">Balanus amphitrite</name>
    <dbReference type="NCBI Taxonomy" id="1232801"/>
    <lineage>
        <taxon>Eukaryota</taxon>
        <taxon>Metazoa</taxon>
        <taxon>Ecdysozoa</taxon>
        <taxon>Arthropoda</taxon>
        <taxon>Crustacea</taxon>
        <taxon>Multicrustacea</taxon>
        <taxon>Cirripedia</taxon>
        <taxon>Thoracica</taxon>
        <taxon>Thoracicalcarea</taxon>
        <taxon>Balanomorpha</taxon>
        <taxon>Balanoidea</taxon>
        <taxon>Balanidae</taxon>
        <taxon>Amphibalaninae</taxon>
        <taxon>Amphibalanus</taxon>
    </lineage>
</organism>
<dbReference type="PROSITE" id="PS50011">
    <property type="entry name" value="PROTEIN_KINASE_DOM"/>
    <property type="match status" value="1"/>
</dbReference>
<evidence type="ECO:0000256" key="5">
    <source>
        <dbReference type="ARBA" id="ARBA00022840"/>
    </source>
</evidence>
<keyword evidence="3" id="KW-0547">Nucleotide-binding</keyword>
<keyword evidence="5" id="KW-0067">ATP-binding</keyword>
<dbReference type="GO" id="GO:0035556">
    <property type="term" value="P:intracellular signal transduction"/>
    <property type="evidence" value="ECO:0007669"/>
    <property type="project" value="TreeGrafter"/>
</dbReference>
<feature type="domain" description="Protein kinase" evidence="6">
    <location>
        <begin position="66"/>
        <end position="330"/>
    </location>
</feature>
<sequence length="372" mass="41325">MLFQFFVFDRRSCKPVDTAAVKWKTLVTDAASQGAMSADQFKGLLKLSESSRLALVKKSRIHDAYDVEHSPFARGKFAAVRRSTHRVSGVAFAAKFVRRRRRASEVLHEILHEVAILELARAAAGQPGSERIVRLHEVFETPTETAMVLEMVPGGELQRLIDAGETISEPEVRRMLRQVLEAVSFLHDRNIAHLDLKPQNILLTGPFPGCDVKLCDFGISRLIEPGVEVREVLGTPDYVAPEVLQYEPISLRTDMWSVGVLAYVLLSGHSPFGGDTKQETFCNISQGQLDFPEELFGDVSQPALDFISALLIVEASERLSSRASMQHPWLSPPSGTLPDADVQQVIIKRSSCEKDINGFSNKVLVLDKKMMC</sequence>
<dbReference type="GO" id="GO:0043065">
    <property type="term" value="P:positive regulation of apoptotic process"/>
    <property type="evidence" value="ECO:0007669"/>
    <property type="project" value="TreeGrafter"/>
</dbReference>
<dbReference type="InterPro" id="IPR011009">
    <property type="entry name" value="Kinase-like_dom_sf"/>
</dbReference>
<dbReference type="FunFam" id="1.10.510.10:FF:000571">
    <property type="entry name" value="Maternal embryonic leucine zipper kinase"/>
    <property type="match status" value="1"/>
</dbReference>
<dbReference type="AlphaFoldDB" id="A0A6A4X043"/>
<keyword evidence="4 7" id="KW-0418">Kinase</keyword>
<evidence type="ECO:0000256" key="3">
    <source>
        <dbReference type="ARBA" id="ARBA00022741"/>
    </source>
</evidence>
<dbReference type="GO" id="GO:0005524">
    <property type="term" value="F:ATP binding"/>
    <property type="evidence" value="ECO:0007669"/>
    <property type="project" value="UniProtKB-KW"/>
</dbReference>
<dbReference type="SUPFAM" id="SSF56112">
    <property type="entry name" value="Protein kinase-like (PK-like)"/>
    <property type="match status" value="1"/>
</dbReference>
<dbReference type="SMART" id="SM00220">
    <property type="entry name" value="S_TKc"/>
    <property type="match status" value="1"/>
</dbReference>
<evidence type="ECO:0000256" key="1">
    <source>
        <dbReference type="ARBA" id="ARBA00022527"/>
    </source>
</evidence>
<keyword evidence="2" id="KW-0808">Transferase</keyword>
<evidence type="ECO:0000256" key="4">
    <source>
        <dbReference type="ARBA" id="ARBA00022777"/>
    </source>
</evidence>
<keyword evidence="8" id="KW-1185">Reference proteome</keyword>
<keyword evidence="1" id="KW-0723">Serine/threonine-protein kinase</keyword>
<comment type="caution">
    <text evidence="7">The sequence shown here is derived from an EMBL/GenBank/DDBJ whole genome shotgun (WGS) entry which is preliminary data.</text>
</comment>
<gene>
    <name evidence="7" type="primary">Drak_3</name>
    <name evidence="7" type="ORF">FJT64_019484</name>
</gene>
<dbReference type="Gene3D" id="3.30.200.20">
    <property type="entry name" value="Phosphorylase Kinase, domain 1"/>
    <property type="match status" value="1"/>
</dbReference>
<evidence type="ECO:0000256" key="2">
    <source>
        <dbReference type="ARBA" id="ARBA00022679"/>
    </source>
</evidence>
<dbReference type="PANTHER" id="PTHR24342:SF12">
    <property type="entry name" value="DEATH-ASSOCIATED PROTEIN KINASE RELATED"/>
    <property type="match status" value="1"/>
</dbReference>
<evidence type="ECO:0000313" key="7">
    <source>
        <dbReference type="EMBL" id="KAF0309390.1"/>
    </source>
</evidence>
<evidence type="ECO:0000259" key="6">
    <source>
        <dbReference type="PROSITE" id="PS50011"/>
    </source>
</evidence>
<dbReference type="Gene3D" id="1.10.510.10">
    <property type="entry name" value="Transferase(Phosphotransferase) domain 1"/>
    <property type="match status" value="1"/>
</dbReference>